<proteinExistence type="predicted"/>
<comment type="caution">
    <text evidence="1">The sequence shown here is derived from an EMBL/GenBank/DDBJ whole genome shotgun (WGS) entry which is preliminary data.</text>
</comment>
<sequence length="73" mass="7620">MQSLQLSLLSGTSRHRATFICAADSLSKCVASADAWKSGPATWNTALMSGILSHSCMSPAVICAMHRSGTIHG</sequence>
<dbReference type="OrthoDB" id="10625481at2759"/>
<name>A0A1V9ZND5_ACHHY</name>
<evidence type="ECO:0000313" key="2">
    <source>
        <dbReference type="Proteomes" id="UP000243579"/>
    </source>
</evidence>
<dbReference type="AlphaFoldDB" id="A0A1V9ZND5"/>
<dbReference type="Proteomes" id="UP000243579">
    <property type="component" value="Unassembled WGS sequence"/>
</dbReference>
<organism evidence="1 2">
    <name type="scientific">Achlya hypogyna</name>
    <name type="common">Oomycete</name>
    <name type="synonym">Protoachlya hypogyna</name>
    <dbReference type="NCBI Taxonomy" id="1202772"/>
    <lineage>
        <taxon>Eukaryota</taxon>
        <taxon>Sar</taxon>
        <taxon>Stramenopiles</taxon>
        <taxon>Oomycota</taxon>
        <taxon>Saprolegniomycetes</taxon>
        <taxon>Saprolegniales</taxon>
        <taxon>Achlyaceae</taxon>
        <taxon>Achlya</taxon>
    </lineage>
</organism>
<dbReference type="EMBL" id="JNBR01000072">
    <property type="protein sequence ID" value="OQR99290.1"/>
    <property type="molecule type" value="Genomic_DNA"/>
</dbReference>
<accession>A0A1V9ZND5</accession>
<gene>
    <name evidence="1" type="ORF">ACHHYP_20319</name>
</gene>
<protein>
    <submittedName>
        <fullName evidence="1">Uncharacterized protein</fullName>
    </submittedName>
</protein>
<reference evidence="1 2" key="1">
    <citation type="journal article" date="2014" name="Genome Biol. Evol.">
        <title>The secreted proteins of Achlya hypogyna and Thraustotheca clavata identify the ancestral oomycete secretome and reveal gene acquisitions by horizontal gene transfer.</title>
        <authorList>
            <person name="Misner I."/>
            <person name="Blouin N."/>
            <person name="Leonard G."/>
            <person name="Richards T.A."/>
            <person name="Lane C.E."/>
        </authorList>
    </citation>
    <scope>NUCLEOTIDE SEQUENCE [LARGE SCALE GENOMIC DNA]</scope>
    <source>
        <strain evidence="1 2">ATCC 48635</strain>
    </source>
</reference>
<keyword evidence="2" id="KW-1185">Reference proteome</keyword>
<evidence type="ECO:0000313" key="1">
    <source>
        <dbReference type="EMBL" id="OQR99290.1"/>
    </source>
</evidence>